<gene>
    <name evidence="1" type="ORF">BDV25DRAFT_162336</name>
</gene>
<sequence length="76" mass="8480">MFCISPCSLSLKYPVYLRCFISPLALFFLSRLSATAQCDPLLRGRTLPKVRLSPTTRLVSASVTGEFPNTGNRWRG</sequence>
<organism evidence="1 2">
    <name type="scientific">Aspergillus avenaceus</name>
    <dbReference type="NCBI Taxonomy" id="36643"/>
    <lineage>
        <taxon>Eukaryota</taxon>
        <taxon>Fungi</taxon>
        <taxon>Dikarya</taxon>
        <taxon>Ascomycota</taxon>
        <taxon>Pezizomycotina</taxon>
        <taxon>Eurotiomycetes</taxon>
        <taxon>Eurotiomycetidae</taxon>
        <taxon>Eurotiales</taxon>
        <taxon>Aspergillaceae</taxon>
        <taxon>Aspergillus</taxon>
        <taxon>Aspergillus subgen. Circumdati</taxon>
    </lineage>
</organism>
<protein>
    <submittedName>
        <fullName evidence="1">Uncharacterized protein</fullName>
    </submittedName>
</protein>
<evidence type="ECO:0000313" key="2">
    <source>
        <dbReference type="Proteomes" id="UP000325780"/>
    </source>
</evidence>
<dbReference type="EMBL" id="ML742259">
    <property type="protein sequence ID" value="KAE8146476.1"/>
    <property type="molecule type" value="Genomic_DNA"/>
</dbReference>
<proteinExistence type="predicted"/>
<reference evidence="1 2" key="1">
    <citation type="submission" date="2019-04" db="EMBL/GenBank/DDBJ databases">
        <title>Friends and foes A comparative genomics study of 23 Aspergillus species from section Flavi.</title>
        <authorList>
            <consortium name="DOE Joint Genome Institute"/>
            <person name="Kjaerbolling I."/>
            <person name="Vesth T."/>
            <person name="Frisvad J.C."/>
            <person name="Nybo J.L."/>
            <person name="Theobald S."/>
            <person name="Kildgaard S."/>
            <person name="Isbrandt T."/>
            <person name="Kuo A."/>
            <person name="Sato A."/>
            <person name="Lyhne E.K."/>
            <person name="Kogle M.E."/>
            <person name="Wiebenga A."/>
            <person name="Kun R.S."/>
            <person name="Lubbers R.J."/>
            <person name="Makela M.R."/>
            <person name="Barry K."/>
            <person name="Chovatia M."/>
            <person name="Clum A."/>
            <person name="Daum C."/>
            <person name="Haridas S."/>
            <person name="He G."/>
            <person name="LaButti K."/>
            <person name="Lipzen A."/>
            <person name="Mondo S."/>
            <person name="Riley R."/>
            <person name="Salamov A."/>
            <person name="Simmons B.A."/>
            <person name="Magnuson J.K."/>
            <person name="Henrissat B."/>
            <person name="Mortensen U.H."/>
            <person name="Larsen T.O."/>
            <person name="Devries R.P."/>
            <person name="Grigoriev I.V."/>
            <person name="Machida M."/>
            <person name="Baker S.E."/>
            <person name="Andersen M.R."/>
        </authorList>
    </citation>
    <scope>NUCLEOTIDE SEQUENCE [LARGE SCALE GENOMIC DNA]</scope>
    <source>
        <strain evidence="1 2">IBT 18842</strain>
    </source>
</reference>
<dbReference type="Proteomes" id="UP000325780">
    <property type="component" value="Unassembled WGS sequence"/>
</dbReference>
<name>A0A5N6TJF2_ASPAV</name>
<accession>A0A5N6TJF2</accession>
<keyword evidence="2" id="KW-1185">Reference proteome</keyword>
<dbReference type="AlphaFoldDB" id="A0A5N6TJF2"/>
<evidence type="ECO:0000313" key="1">
    <source>
        <dbReference type="EMBL" id="KAE8146476.1"/>
    </source>
</evidence>